<dbReference type="EMBL" id="CP151800">
    <property type="protein sequence ID" value="WZV96639.1"/>
    <property type="molecule type" value="Genomic_DNA"/>
</dbReference>
<evidence type="ECO:0000313" key="7">
    <source>
        <dbReference type="EMBL" id="WZV96639.1"/>
    </source>
</evidence>
<sequence length="252" mass="28748">MVAVPRRVIVASLLSVSFAAGAEEATAWGLGVGVASTQKPYTDIDRKYTPLPLLYFKNDWFRFAGTQAEIILPQLQLSETQQLNFGLIANYDGSGYDEDDSWIFDGMDKRKGGFWAGAKIEWQNEVVNIFTDWTHDISGNSSGQRIRLGAERSWQWGEVTLTPRIVANRYNRNYVDYYYGVRDDEARSWRPAYQGDASVNTEFGLNSVYRFNQHHALTLDVEVTLLGSEIKDSPLVDRTNENRIFASYIYHF</sequence>
<evidence type="ECO:0000313" key="8">
    <source>
        <dbReference type="Proteomes" id="UP001466893"/>
    </source>
</evidence>
<keyword evidence="4" id="KW-0472">Membrane</keyword>
<evidence type="ECO:0000256" key="2">
    <source>
        <dbReference type="ARBA" id="ARBA00005722"/>
    </source>
</evidence>
<evidence type="ECO:0000256" key="5">
    <source>
        <dbReference type="ARBA" id="ARBA00023237"/>
    </source>
</evidence>
<feature type="chain" id="PRO_5047432378" evidence="6">
    <location>
        <begin position="23"/>
        <end position="252"/>
    </location>
</feature>
<evidence type="ECO:0000256" key="6">
    <source>
        <dbReference type="SAM" id="SignalP"/>
    </source>
</evidence>
<keyword evidence="3 6" id="KW-0732">Signal</keyword>
<evidence type="ECO:0000256" key="3">
    <source>
        <dbReference type="ARBA" id="ARBA00022729"/>
    </source>
</evidence>
<comment type="similarity">
    <text evidence="2">Belongs to the MipA/OmpV family.</text>
</comment>
<protein>
    <submittedName>
        <fullName evidence="7">MipA/OmpV family protein</fullName>
    </submittedName>
</protein>
<comment type="subcellular location">
    <subcellularLocation>
        <location evidence="1">Cell outer membrane</location>
    </subcellularLocation>
</comment>
<dbReference type="RefSeq" id="WP_342321041.1">
    <property type="nucleotide sequence ID" value="NZ_CP151800.1"/>
</dbReference>
<keyword evidence="5" id="KW-0998">Cell outer membrane</keyword>
<dbReference type="PANTHER" id="PTHR38776">
    <property type="entry name" value="MLTA-INTERACTING PROTEIN-RELATED"/>
    <property type="match status" value="1"/>
</dbReference>
<reference evidence="7 8" key="1">
    <citation type="submission" date="2024-04" db="EMBL/GenBank/DDBJ databases">
        <title>Kosakonia calanthae sp. nov., a halophilic bacterium isolated from leaves of Calanthe tiplacata.</title>
        <authorList>
            <person name="Wu P."/>
        </authorList>
    </citation>
    <scope>NUCLEOTIDE SEQUENCE [LARGE SCALE GENOMIC DNA]</scope>
    <source>
        <strain evidence="7 8">BYX6</strain>
    </source>
</reference>
<dbReference type="Proteomes" id="UP001466893">
    <property type="component" value="Chromosome"/>
</dbReference>
<name>A0ABZ3B060_9ENTR</name>
<evidence type="ECO:0000256" key="1">
    <source>
        <dbReference type="ARBA" id="ARBA00004442"/>
    </source>
</evidence>
<accession>A0ABZ3B060</accession>
<proteinExistence type="inferred from homology"/>
<keyword evidence="8" id="KW-1185">Reference proteome</keyword>
<dbReference type="Pfam" id="PF06629">
    <property type="entry name" value="MipA"/>
    <property type="match status" value="1"/>
</dbReference>
<evidence type="ECO:0000256" key="4">
    <source>
        <dbReference type="ARBA" id="ARBA00023136"/>
    </source>
</evidence>
<dbReference type="InterPro" id="IPR010583">
    <property type="entry name" value="MipA"/>
</dbReference>
<feature type="signal peptide" evidence="6">
    <location>
        <begin position="1"/>
        <end position="22"/>
    </location>
</feature>
<organism evidence="7 8">
    <name type="scientific">Kosakonia calanthes</name>
    <dbReference type="NCBI Taxonomy" id="3139408"/>
    <lineage>
        <taxon>Bacteria</taxon>
        <taxon>Pseudomonadati</taxon>
        <taxon>Pseudomonadota</taxon>
        <taxon>Gammaproteobacteria</taxon>
        <taxon>Enterobacterales</taxon>
        <taxon>Enterobacteriaceae</taxon>
        <taxon>Kosakonia</taxon>
    </lineage>
</organism>
<gene>
    <name evidence="7" type="ORF">AAEY27_13185</name>
</gene>
<dbReference type="PANTHER" id="PTHR38776:SF1">
    <property type="entry name" value="MLTA-INTERACTING PROTEIN-RELATED"/>
    <property type="match status" value="1"/>
</dbReference>